<dbReference type="InParanoid" id="A8WYF3"/>
<proteinExistence type="inferred from homology"/>
<evidence type="ECO:0000313" key="10">
    <source>
        <dbReference type="WormBase" id="CBG04769"/>
    </source>
</evidence>
<dbReference type="GO" id="GO:0006914">
    <property type="term" value="P:autophagy"/>
    <property type="evidence" value="ECO:0000318"/>
    <property type="project" value="GO_Central"/>
</dbReference>
<dbReference type="FunCoup" id="A8WYF3">
    <property type="interactions" value="2951"/>
</dbReference>
<keyword evidence="4" id="KW-0458">Lysosome</keyword>
<dbReference type="GO" id="GO:0005764">
    <property type="term" value="C:lysosome"/>
    <property type="evidence" value="ECO:0007669"/>
    <property type="project" value="UniProtKB-SubCell"/>
</dbReference>
<evidence type="ECO:0000256" key="5">
    <source>
        <dbReference type="ARBA" id="ARBA00038201"/>
    </source>
</evidence>
<feature type="repeat" description="CHCR" evidence="6">
    <location>
        <begin position="441"/>
        <end position="611"/>
    </location>
</feature>
<dbReference type="InterPro" id="IPR000547">
    <property type="entry name" value="Clathrin_H-chain/VPS_repeat"/>
</dbReference>
<dbReference type="AlphaFoldDB" id="A8WYF3"/>
<dbReference type="EMBL" id="HE601135">
    <property type="protein sequence ID" value="CAP25411.2"/>
    <property type="molecule type" value="Genomic_DNA"/>
</dbReference>
<keyword evidence="3" id="KW-0472">Membrane</keyword>
<dbReference type="OMA" id="DETEMAR"/>
<dbReference type="GO" id="GO:0034058">
    <property type="term" value="P:endosomal vesicle fusion"/>
    <property type="evidence" value="ECO:0000318"/>
    <property type="project" value="GO_Central"/>
</dbReference>
<dbReference type="Pfam" id="PF00780">
    <property type="entry name" value="CNH"/>
    <property type="match status" value="1"/>
</dbReference>
<dbReference type="SUPFAM" id="SSF50978">
    <property type="entry name" value="WD40 repeat-like"/>
    <property type="match status" value="1"/>
</dbReference>
<dbReference type="InterPro" id="IPR001180">
    <property type="entry name" value="CNH_dom"/>
</dbReference>
<feature type="domain" description="CNH" evidence="7">
    <location>
        <begin position="15"/>
        <end position="336"/>
    </location>
</feature>
<sequence>MYDAYTPKDVAGSLPVEVTCLAFQESNQTVLAGGRAGHLYAYSVSSNRRGGFELSKFCKSFHKKAVQELKVCEREDLLLCVSDGQLMAHRLSDQDFKVETLIHKAKPVQTFARFSPKTSGDLYVIVASRKKLFLFKWGEKDGHKDFIEVALDYNPVFTDTPSSIKCVGEMVFFSVRNEYFSMTMQKDKTARTSSSDEVAPEAWNGFVTRLLNFNCQPGIVPMIDKRRVAFVRSETVQMTDIWGNRPADGLKDVLTFTEVPMQIGGFFRSSILEKRELWKRNAGGAEGAPVSLYDSPYLVGMLSNGRVEVLSLFSDVPVQTMKLPKSMRLCNGAKGQIFVASLSDIWLMDTATNLRKNVYHLIQERQFEMAIQLADNSNLIPDDQKIEIKKKAALNLFNQKKFDESFALFGEIKTEVVQILRMFPELLPDGFQKPPGGVTDMPANDRMRALLALGNYLSEVRTEHAKHIELYNRLRSSGQAKKTDTEEMNTLLLTLRVVDTTLLKCYIKTKPALVDSLIRLQSNACTFEDAKKILESEGRLRSLFVLYETRKKHEMALDLLIDQSSQENADPFFDDAIQQIVEYLQSLGNNSLPLILKYAKWVLDKNLEAGVQIFTSDETEMARNLNRKAVVEFMKSECPEAMIPYLEHVIFKWEEPASYFHETLLEYYVAKVNSLFKDYVHAFPDAYSDENITRAGDEDGELGIFRKRLLRFLEISHSYSPQTVLLQLAPHAFFEERALILGRLKQHDQALALYVNTLKNVPAAEEYCKLYYNPADDTNSQVYLLLFRALVHPNQHHHHSIPFNADSTPFGSFRDDVSETSTVVNSTSSYQPDVNTAIKILAKYADKIDTIGALNMLPAKTPLRVVFSAINAVIQTTGRQASTRKMEKSVSECAMTKKLERKNRAQSTKIVVTFSSECVVCDKKIAVSAFVRYPDGRLAHLYCHNDVKI</sequence>
<dbReference type="PANTHER" id="PTHR12894:SF49">
    <property type="entry name" value="VAM6_VPS39-LIKE PROTEIN"/>
    <property type="match status" value="1"/>
</dbReference>
<reference evidence="8 9" key="1">
    <citation type="journal article" date="2003" name="PLoS Biol.">
        <title>The genome sequence of Caenorhabditis briggsae: a platform for comparative genomics.</title>
        <authorList>
            <person name="Stein L.D."/>
            <person name="Bao Z."/>
            <person name="Blasiar D."/>
            <person name="Blumenthal T."/>
            <person name="Brent M.R."/>
            <person name="Chen N."/>
            <person name="Chinwalla A."/>
            <person name="Clarke L."/>
            <person name="Clee C."/>
            <person name="Coghlan A."/>
            <person name="Coulson A."/>
            <person name="D'Eustachio P."/>
            <person name="Fitch D.H."/>
            <person name="Fulton L.A."/>
            <person name="Fulton R.E."/>
            <person name="Griffiths-Jones S."/>
            <person name="Harris T.W."/>
            <person name="Hillier L.W."/>
            <person name="Kamath R."/>
            <person name="Kuwabara P.E."/>
            <person name="Mardis E.R."/>
            <person name="Marra M.A."/>
            <person name="Miner T.L."/>
            <person name="Minx P."/>
            <person name="Mullikin J.C."/>
            <person name="Plumb R.W."/>
            <person name="Rogers J."/>
            <person name="Schein J.E."/>
            <person name="Sohrmann M."/>
            <person name="Spieth J."/>
            <person name="Stajich J.E."/>
            <person name="Wei C."/>
            <person name="Willey D."/>
            <person name="Wilson R.K."/>
            <person name="Durbin R."/>
            <person name="Waterston R.H."/>
        </authorList>
    </citation>
    <scope>NUCLEOTIDE SEQUENCE [LARGE SCALE GENOMIC DNA]</scope>
    <source>
        <strain evidence="8 9">AF16</strain>
    </source>
</reference>
<protein>
    <submittedName>
        <fullName evidence="8">Protein CBG04769</fullName>
    </submittedName>
</protein>
<evidence type="ECO:0000256" key="4">
    <source>
        <dbReference type="ARBA" id="ARBA00023228"/>
    </source>
</evidence>
<evidence type="ECO:0000256" key="2">
    <source>
        <dbReference type="ARBA" id="ARBA00004371"/>
    </source>
</evidence>
<dbReference type="InterPro" id="IPR019452">
    <property type="entry name" value="VPS39/TGF_beta_rcpt-assoc_1"/>
</dbReference>
<evidence type="ECO:0000259" key="7">
    <source>
        <dbReference type="PROSITE" id="PS50219"/>
    </source>
</evidence>
<dbReference type="eggNOG" id="KOG2063">
    <property type="taxonomic scope" value="Eukaryota"/>
</dbReference>
<dbReference type="Proteomes" id="UP000008549">
    <property type="component" value="Unassembled WGS sequence"/>
</dbReference>
<keyword evidence="9" id="KW-1185">Reference proteome</keyword>
<dbReference type="GO" id="GO:0005737">
    <property type="term" value="C:cytoplasm"/>
    <property type="evidence" value="ECO:0000318"/>
    <property type="project" value="GO_Central"/>
</dbReference>
<feature type="repeat" description="CHCR" evidence="6">
    <location>
        <begin position="617"/>
        <end position="795"/>
    </location>
</feature>
<comment type="similarity">
    <text evidence="5">Belongs to the VAM6/VPS39 family.</text>
</comment>
<dbReference type="InterPro" id="IPR036322">
    <property type="entry name" value="WD40_repeat_dom_sf"/>
</dbReference>
<dbReference type="STRING" id="6238.A8WYF3"/>
<dbReference type="PROSITE" id="PS50219">
    <property type="entry name" value="CNH"/>
    <property type="match status" value="1"/>
</dbReference>
<organism evidence="8 9">
    <name type="scientific">Caenorhabditis briggsae</name>
    <dbReference type="NCBI Taxonomy" id="6238"/>
    <lineage>
        <taxon>Eukaryota</taxon>
        <taxon>Metazoa</taxon>
        <taxon>Ecdysozoa</taxon>
        <taxon>Nematoda</taxon>
        <taxon>Chromadorea</taxon>
        <taxon>Rhabditida</taxon>
        <taxon>Rhabditina</taxon>
        <taxon>Rhabditomorpha</taxon>
        <taxon>Rhabditoidea</taxon>
        <taxon>Rhabditidae</taxon>
        <taxon>Peloderinae</taxon>
        <taxon>Caenorhabditis</taxon>
    </lineage>
</organism>
<dbReference type="InterPro" id="IPR019453">
    <property type="entry name" value="VPS39/TGFA1_Znf"/>
</dbReference>
<gene>
    <name evidence="10" type="primary">vps-39</name>
    <name evidence="8 10" type="ORF">CBG04769</name>
    <name evidence="8" type="ORF">CBG_04769</name>
</gene>
<evidence type="ECO:0000256" key="6">
    <source>
        <dbReference type="PROSITE-ProRule" id="PRU01006"/>
    </source>
</evidence>
<accession>A8WYF3</accession>
<reference evidence="8 9" key="2">
    <citation type="journal article" date="2011" name="PLoS Genet.">
        <title>Caenorhabditis briggsae recombinant inbred line genotypes reveal inter-strain incompatibility and the evolution of recombination.</title>
        <authorList>
            <person name="Ross J.A."/>
            <person name="Koboldt D.C."/>
            <person name="Staisch J.E."/>
            <person name="Chamberlin H.M."/>
            <person name="Gupta B.P."/>
            <person name="Miller R.D."/>
            <person name="Baird S.E."/>
            <person name="Haag E.S."/>
        </authorList>
    </citation>
    <scope>NUCLEOTIDE SEQUENCE [LARGE SCALE GENOMIC DNA]</scope>
    <source>
        <strain evidence="8 9">AF16</strain>
    </source>
</reference>
<dbReference type="Pfam" id="PF10367">
    <property type="entry name" value="zf-Vps39_C"/>
    <property type="match status" value="1"/>
</dbReference>
<comment type="subcellular location">
    <subcellularLocation>
        <location evidence="1">Endomembrane system</location>
        <topology evidence="1">Peripheral membrane protein</topology>
    </subcellularLocation>
    <subcellularLocation>
        <location evidence="2">Lysosome</location>
    </subcellularLocation>
</comment>
<dbReference type="GO" id="GO:0012505">
    <property type="term" value="C:endomembrane system"/>
    <property type="evidence" value="ECO:0007669"/>
    <property type="project" value="UniProtKB-SubCell"/>
</dbReference>
<evidence type="ECO:0000256" key="1">
    <source>
        <dbReference type="ARBA" id="ARBA00004184"/>
    </source>
</evidence>
<dbReference type="PROSITE" id="PS50236">
    <property type="entry name" value="CHCR"/>
    <property type="match status" value="2"/>
</dbReference>
<dbReference type="InterPro" id="IPR015943">
    <property type="entry name" value="WD40/YVTN_repeat-like_dom_sf"/>
</dbReference>
<dbReference type="InterPro" id="IPR032914">
    <property type="entry name" value="Vam6/VPS39/TRAP1"/>
</dbReference>
<dbReference type="PANTHER" id="PTHR12894">
    <property type="entry name" value="CNH DOMAIN CONTAINING"/>
    <property type="match status" value="1"/>
</dbReference>
<dbReference type="Pfam" id="PF10366">
    <property type="entry name" value="Vps39_1"/>
    <property type="match status" value="1"/>
</dbReference>
<dbReference type="GO" id="GO:0016020">
    <property type="term" value="C:membrane"/>
    <property type="evidence" value="ECO:0000318"/>
    <property type="project" value="GO_Central"/>
</dbReference>
<evidence type="ECO:0000256" key="3">
    <source>
        <dbReference type="ARBA" id="ARBA00023136"/>
    </source>
</evidence>
<dbReference type="HOGENOM" id="CLU_004190_1_1_1"/>
<evidence type="ECO:0000313" key="8">
    <source>
        <dbReference type="EMBL" id="CAP25411.2"/>
    </source>
</evidence>
<dbReference type="Gene3D" id="2.130.10.10">
    <property type="entry name" value="YVTN repeat-like/Quinoprotein amine dehydrogenase"/>
    <property type="match status" value="1"/>
</dbReference>
<name>A8WYF3_CAEBR</name>
<dbReference type="GO" id="GO:0006886">
    <property type="term" value="P:intracellular protein transport"/>
    <property type="evidence" value="ECO:0007669"/>
    <property type="project" value="UniProtKB-UniRule"/>
</dbReference>
<evidence type="ECO:0000313" key="9">
    <source>
        <dbReference type="Proteomes" id="UP000008549"/>
    </source>
</evidence>
<dbReference type="WormBase" id="CBG04769">
    <property type="protein sequence ID" value="CBP45761"/>
    <property type="gene ID" value="WBGene00027380"/>
    <property type="gene designation" value="Cbr-vps-39"/>
</dbReference>